<feature type="transmembrane region" description="Helical" evidence="5">
    <location>
        <begin position="25"/>
        <end position="47"/>
    </location>
</feature>
<evidence type="ECO:0000256" key="4">
    <source>
        <dbReference type="ARBA" id="ARBA00023136"/>
    </source>
</evidence>
<name>A0A4V2YXT4_9PSEU</name>
<feature type="transmembrane region" description="Helical" evidence="5">
    <location>
        <begin position="120"/>
        <end position="144"/>
    </location>
</feature>
<dbReference type="Pfam" id="PF07690">
    <property type="entry name" value="MFS_1"/>
    <property type="match status" value="1"/>
</dbReference>
<sequence length="458" mass="47938">MFCDHQRRWCVTVNRPTAATRVARTVWILCFAVVFLDGFDLVIYGTVLPSLLADPSWNMSPETGGAIGSYALIGLMIGALMSGYIADQYGRRKPLILYAVMFSVLTALCAAANGPAMLGVLRFLVGLALGGALPMVIALVAEYAPAERRNFYNATMLAGYAIGAVLVSLVSIFVVPNLGFRTMFLVGGLMGLAVLPFLVWKLPESLDHLVTSGRHERARALADSMGLGGEAVERRAEAMALTAEQESVDRLVAIRALAAPGYRLASIAFPVAGFCAFILAYGLNTWLPEILTSSGYSLGSSLAFLVALNAGSLLGNLVLSTVADRSGPRLAIVIAGGVACVCILALSLGLPTGFVYGLILAAGFGALTSAALIFGYASGYYPGYARGTALGWTMGLSRLGGVVGPLIGGFVLGASVGPEWNFYIFGTTALALCGAIMLVPPSRRSSRSDEPSPQLDKA</sequence>
<dbReference type="InterPro" id="IPR036259">
    <property type="entry name" value="MFS_trans_sf"/>
</dbReference>
<accession>A0A4V2YXT4</accession>
<feature type="transmembrane region" description="Helical" evidence="5">
    <location>
        <begin position="264"/>
        <end position="283"/>
    </location>
</feature>
<dbReference type="GO" id="GO:0005886">
    <property type="term" value="C:plasma membrane"/>
    <property type="evidence" value="ECO:0007669"/>
    <property type="project" value="UniProtKB-SubCell"/>
</dbReference>
<keyword evidence="2 5" id="KW-0812">Transmembrane</keyword>
<keyword evidence="8" id="KW-1185">Reference proteome</keyword>
<feature type="transmembrane region" description="Helical" evidence="5">
    <location>
        <begin position="180"/>
        <end position="200"/>
    </location>
</feature>
<comment type="subcellular location">
    <subcellularLocation>
        <location evidence="1">Cell membrane</location>
        <topology evidence="1">Multi-pass membrane protein</topology>
    </subcellularLocation>
</comment>
<organism evidence="7 8">
    <name type="scientific">Saccharopolyspora karakumensis</name>
    <dbReference type="NCBI Taxonomy" id="2530386"/>
    <lineage>
        <taxon>Bacteria</taxon>
        <taxon>Bacillati</taxon>
        <taxon>Actinomycetota</taxon>
        <taxon>Actinomycetes</taxon>
        <taxon>Pseudonocardiales</taxon>
        <taxon>Pseudonocardiaceae</taxon>
        <taxon>Saccharopolyspora</taxon>
    </lineage>
</organism>
<dbReference type="EMBL" id="SMLA01000008">
    <property type="protein sequence ID" value="TDD90647.1"/>
    <property type="molecule type" value="Genomic_DNA"/>
</dbReference>
<keyword evidence="4 5" id="KW-0472">Membrane</keyword>
<dbReference type="PANTHER" id="PTHR23508">
    <property type="entry name" value="CARBOXYLIC ACID TRANSPORTER PROTEIN HOMOLOG"/>
    <property type="match status" value="1"/>
</dbReference>
<dbReference type="Gene3D" id="1.20.1250.20">
    <property type="entry name" value="MFS general substrate transporter like domains"/>
    <property type="match status" value="1"/>
</dbReference>
<dbReference type="AlphaFoldDB" id="A0A4V2YXT4"/>
<evidence type="ECO:0000313" key="7">
    <source>
        <dbReference type="EMBL" id="TDD90647.1"/>
    </source>
</evidence>
<dbReference type="GO" id="GO:0046943">
    <property type="term" value="F:carboxylic acid transmembrane transporter activity"/>
    <property type="evidence" value="ECO:0007669"/>
    <property type="project" value="TreeGrafter"/>
</dbReference>
<comment type="caution">
    <text evidence="7">The sequence shown here is derived from an EMBL/GenBank/DDBJ whole genome shotgun (WGS) entry which is preliminary data.</text>
</comment>
<evidence type="ECO:0000256" key="5">
    <source>
        <dbReference type="SAM" id="Phobius"/>
    </source>
</evidence>
<feature type="transmembrane region" description="Helical" evidence="5">
    <location>
        <begin position="389"/>
        <end position="414"/>
    </location>
</feature>
<evidence type="ECO:0000256" key="3">
    <source>
        <dbReference type="ARBA" id="ARBA00022989"/>
    </source>
</evidence>
<evidence type="ECO:0000313" key="8">
    <source>
        <dbReference type="Proteomes" id="UP000294723"/>
    </source>
</evidence>
<feature type="transmembrane region" description="Helical" evidence="5">
    <location>
        <begin position="354"/>
        <end position="377"/>
    </location>
</feature>
<gene>
    <name evidence="7" type="ORF">E1202_08475</name>
</gene>
<evidence type="ECO:0000256" key="1">
    <source>
        <dbReference type="ARBA" id="ARBA00004651"/>
    </source>
</evidence>
<dbReference type="InterPro" id="IPR020846">
    <property type="entry name" value="MFS_dom"/>
</dbReference>
<dbReference type="InterPro" id="IPR011701">
    <property type="entry name" value="MFS"/>
</dbReference>
<evidence type="ECO:0000256" key="2">
    <source>
        <dbReference type="ARBA" id="ARBA00022692"/>
    </source>
</evidence>
<dbReference type="Proteomes" id="UP000294723">
    <property type="component" value="Unassembled WGS sequence"/>
</dbReference>
<reference evidence="7 8" key="1">
    <citation type="submission" date="2019-03" db="EMBL/GenBank/DDBJ databases">
        <title>Draft genome sequences of novel Actinobacteria.</title>
        <authorList>
            <person name="Sahin N."/>
            <person name="Ay H."/>
            <person name="Saygin H."/>
        </authorList>
    </citation>
    <scope>NUCLEOTIDE SEQUENCE [LARGE SCALE GENOMIC DNA]</scope>
    <source>
        <strain evidence="7 8">5K548</strain>
    </source>
</reference>
<dbReference type="PANTHER" id="PTHR23508:SF10">
    <property type="entry name" value="CARBOXYLIC ACID TRANSPORTER PROTEIN HOMOLOG"/>
    <property type="match status" value="1"/>
</dbReference>
<keyword evidence="3 5" id="KW-1133">Transmembrane helix</keyword>
<feature type="transmembrane region" description="Helical" evidence="5">
    <location>
        <begin position="330"/>
        <end position="348"/>
    </location>
</feature>
<dbReference type="PROSITE" id="PS00216">
    <property type="entry name" value="SUGAR_TRANSPORT_1"/>
    <property type="match status" value="1"/>
</dbReference>
<feature type="transmembrane region" description="Helical" evidence="5">
    <location>
        <begin position="420"/>
        <end position="439"/>
    </location>
</feature>
<protein>
    <submittedName>
        <fullName evidence="7">MFS transporter</fullName>
    </submittedName>
</protein>
<proteinExistence type="predicted"/>
<feature type="transmembrane region" description="Helical" evidence="5">
    <location>
        <begin position="295"/>
        <end position="318"/>
    </location>
</feature>
<feature type="domain" description="Major facilitator superfamily (MFS) profile" evidence="6">
    <location>
        <begin position="26"/>
        <end position="444"/>
    </location>
</feature>
<evidence type="ECO:0000259" key="6">
    <source>
        <dbReference type="PROSITE" id="PS50850"/>
    </source>
</evidence>
<dbReference type="PROSITE" id="PS00217">
    <property type="entry name" value="SUGAR_TRANSPORT_2"/>
    <property type="match status" value="1"/>
</dbReference>
<dbReference type="PROSITE" id="PS50850">
    <property type="entry name" value="MFS"/>
    <property type="match status" value="1"/>
</dbReference>
<feature type="transmembrane region" description="Helical" evidence="5">
    <location>
        <begin position="67"/>
        <end position="86"/>
    </location>
</feature>
<feature type="transmembrane region" description="Helical" evidence="5">
    <location>
        <begin position="95"/>
        <end position="114"/>
    </location>
</feature>
<dbReference type="SUPFAM" id="SSF103473">
    <property type="entry name" value="MFS general substrate transporter"/>
    <property type="match status" value="1"/>
</dbReference>
<feature type="transmembrane region" description="Helical" evidence="5">
    <location>
        <begin position="151"/>
        <end position="174"/>
    </location>
</feature>
<dbReference type="CDD" id="cd17365">
    <property type="entry name" value="MFS_PcaK_like"/>
    <property type="match status" value="1"/>
</dbReference>
<dbReference type="InterPro" id="IPR005829">
    <property type="entry name" value="Sugar_transporter_CS"/>
</dbReference>